<gene>
    <name evidence="2" type="ORF">GN958_ATG20459</name>
</gene>
<keyword evidence="1" id="KW-0472">Membrane</keyword>
<keyword evidence="1" id="KW-0812">Transmembrane</keyword>
<sequence>MSRRVAQRKAEVEVFAKEAPARTLVSQATPLWRRLEERWDEIQIGRQGSYSVERLESLEQYCKSTSRARVLVICLCTPLPALTTGVLVECLPLQRPSEGELPTDLVHPRTQYHIRQDTHNRSGGFSGTGILAASTIGFPVPLMMQFGSIPVAIYAFVMTLLVLGPVLIAKDSPFKAHFDRYNRFFAAFMMLCGVFPIYRVVYEAVPMAFKTFIVVILPFVAKHFLILSLRELVDVMPVLVALSVDFMITLFIAVCMSTSGSFTLTILIIAADFIQSWLEFREMRSSSRVLLLLVNDSRNSNGTDATDLLSIIVDVVKNSGDLRRRSLDSVRLWACLPHSLTKEKAERLQALDASGVYSERCDSIHIRKSQQLSLRPLRQASIAPIDI</sequence>
<proteinExistence type="predicted"/>
<dbReference type="Proteomes" id="UP000704712">
    <property type="component" value="Unassembled WGS sequence"/>
</dbReference>
<organism evidence="2 3">
    <name type="scientific">Phytophthora infestans</name>
    <name type="common">Potato late blight agent</name>
    <name type="synonym">Botrytis infestans</name>
    <dbReference type="NCBI Taxonomy" id="4787"/>
    <lineage>
        <taxon>Eukaryota</taxon>
        <taxon>Sar</taxon>
        <taxon>Stramenopiles</taxon>
        <taxon>Oomycota</taxon>
        <taxon>Peronosporomycetes</taxon>
        <taxon>Peronosporales</taxon>
        <taxon>Peronosporaceae</taxon>
        <taxon>Phytophthora</taxon>
    </lineage>
</organism>
<accession>A0A8S9TN33</accession>
<dbReference type="EMBL" id="JAACNO010002857">
    <property type="protein sequence ID" value="KAF4130335.1"/>
    <property type="molecule type" value="Genomic_DNA"/>
</dbReference>
<feature type="transmembrane region" description="Helical" evidence="1">
    <location>
        <begin position="123"/>
        <end position="143"/>
    </location>
</feature>
<dbReference type="AlphaFoldDB" id="A0A8S9TN33"/>
<reference evidence="2" key="1">
    <citation type="submission" date="2020-03" db="EMBL/GenBank/DDBJ databases">
        <title>Hybrid Assembly of Korean Phytophthora infestans isolates.</title>
        <authorList>
            <person name="Prokchorchik M."/>
            <person name="Lee Y."/>
            <person name="Seo J."/>
            <person name="Cho J.-H."/>
            <person name="Park Y.-E."/>
            <person name="Jang D.-C."/>
            <person name="Im J.-S."/>
            <person name="Choi J.-G."/>
            <person name="Park H.-J."/>
            <person name="Lee G.-B."/>
            <person name="Lee Y.-G."/>
            <person name="Hong S.-Y."/>
            <person name="Cho K."/>
            <person name="Sohn K.H."/>
        </authorList>
    </citation>
    <scope>NUCLEOTIDE SEQUENCE</scope>
    <source>
        <strain evidence="2">KR_2_A2</strain>
    </source>
</reference>
<evidence type="ECO:0000313" key="3">
    <source>
        <dbReference type="Proteomes" id="UP000704712"/>
    </source>
</evidence>
<comment type="caution">
    <text evidence="2">The sequence shown here is derived from an EMBL/GenBank/DDBJ whole genome shotgun (WGS) entry which is preliminary data.</text>
</comment>
<feature type="transmembrane region" description="Helical" evidence="1">
    <location>
        <begin position="207"/>
        <end position="225"/>
    </location>
</feature>
<feature type="transmembrane region" description="Helical" evidence="1">
    <location>
        <begin position="149"/>
        <end position="169"/>
    </location>
</feature>
<keyword evidence="1" id="KW-1133">Transmembrane helix</keyword>
<evidence type="ECO:0008006" key="4">
    <source>
        <dbReference type="Google" id="ProtNLM"/>
    </source>
</evidence>
<evidence type="ECO:0000256" key="1">
    <source>
        <dbReference type="SAM" id="Phobius"/>
    </source>
</evidence>
<evidence type="ECO:0000313" key="2">
    <source>
        <dbReference type="EMBL" id="KAF4130335.1"/>
    </source>
</evidence>
<name>A0A8S9TN33_PHYIN</name>
<feature type="transmembrane region" description="Helical" evidence="1">
    <location>
        <begin position="181"/>
        <end position="201"/>
    </location>
</feature>
<protein>
    <recommendedName>
        <fullName evidence="4">Transmembrane protein</fullName>
    </recommendedName>
</protein>